<evidence type="ECO:0000313" key="9">
    <source>
        <dbReference type="EMBL" id="KAG7167373.1"/>
    </source>
</evidence>
<organism evidence="9 10">
    <name type="scientific">Homarus americanus</name>
    <name type="common">American lobster</name>
    <dbReference type="NCBI Taxonomy" id="6706"/>
    <lineage>
        <taxon>Eukaryota</taxon>
        <taxon>Metazoa</taxon>
        <taxon>Ecdysozoa</taxon>
        <taxon>Arthropoda</taxon>
        <taxon>Crustacea</taxon>
        <taxon>Multicrustacea</taxon>
        <taxon>Malacostraca</taxon>
        <taxon>Eumalacostraca</taxon>
        <taxon>Eucarida</taxon>
        <taxon>Decapoda</taxon>
        <taxon>Pleocyemata</taxon>
        <taxon>Astacidea</taxon>
        <taxon>Nephropoidea</taxon>
        <taxon>Nephropidae</taxon>
        <taxon>Homarus</taxon>
    </lineage>
</organism>
<reference evidence="9" key="1">
    <citation type="journal article" date="2021" name="Sci. Adv.">
        <title>The American lobster genome reveals insights on longevity, neural, and immune adaptations.</title>
        <authorList>
            <person name="Polinski J.M."/>
            <person name="Zimin A.V."/>
            <person name="Clark K.F."/>
            <person name="Kohn A.B."/>
            <person name="Sadowski N."/>
            <person name="Timp W."/>
            <person name="Ptitsyn A."/>
            <person name="Khanna P."/>
            <person name="Romanova D.Y."/>
            <person name="Williams P."/>
            <person name="Greenwood S.J."/>
            <person name="Moroz L.L."/>
            <person name="Walt D.R."/>
            <person name="Bodnar A.G."/>
        </authorList>
    </citation>
    <scope>NUCLEOTIDE SEQUENCE</scope>
    <source>
        <strain evidence="9">GMGI-L3</strain>
    </source>
</reference>
<protein>
    <submittedName>
        <fullName evidence="9">Zinc finger protein 710-like</fullName>
    </submittedName>
</protein>
<dbReference type="GO" id="GO:0005634">
    <property type="term" value="C:nucleus"/>
    <property type="evidence" value="ECO:0007669"/>
    <property type="project" value="UniProtKB-SubCell"/>
</dbReference>
<evidence type="ECO:0000259" key="8">
    <source>
        <dbReference type="PROSITE" id="PS50157"/>
    </source>
</evidence>
<keyword evidence="5" id="KW-0862">Zinc</keyword>
<dbReference type="PROSITE" id="PS50157">
    <property type="entry name" value="ZINC_FINGER_C2H2_2"/>
    <property type="match status" value="1"/>
</dbReference>
<evidence type="ECO:0000256" key="6">
    <source>
        <dbReference type="ARBA" id="ARBA00023242"/>
    </source>
</evidence>
<dbReference type="SMART" id="SM00355">
    <property type="entry name" value="ZnF_C2H2"/>
    <property type="match status" value="2"/>
</dbReference>
<keyword evidence="10" id="KW-1185">Reference proteome</keyword>
<feature type="domain" description="C2H2-type" evidence="8">
    <location>
        <begin position="63"/>
        <end position="90"/>
    </location>
</feature>
<dbReference type="PANTHER" id="PTHR24394:SF29">
    <property type="entry name" value="MYONEURIN"/>
    <property type="match status" value="1"/>
</dbReference>
<evidence type="ECO:0000256" key="3">
    <source>
        <dbReference type="ARBA" id="ARBA00022737"/>
    </source>
</evidence>
<dbReference type="GO" id="GO:0008270">
    <property type="term" value="F:zinc ion binding"/>
    <property type="evidence" value="ECO:0007669"/>
    <property type="project" value="UniProtKB-KW"/>
</dbReference>
<evidence type="ECO:0000256" key="7">
    <source>
        <dbReference type="PROSITE-ProRule" id="PRU00042"/>
    </source>
</evidence>
<dbReference type="PROSITE" id="PS00028">
    <property type="entry name" value="ZINC_FINGER_C2H2_1"/>
    <property type="match status" value="1"/>
</dbReference>
<dbReference type="SUPFAM" id="SSF57667">
    <property type="entry name" value="beta-beta-alpha zinc fingers"/>
    <property type="match status" value="1"/>
</dbReference>
<keyword evidence="6" id="KW-0539">Nucleus</keyword>
<dbReference type="InterPro" id="IPR013087">
    <property type="entry name" value="Znf_C2H2_type"/>
</dbReference>
<dbReference type="AlphaFoldDB" id="A0A8J5K4G2"/>
<sequence length="123" mass="13590">MVGSGEWSAYTTWDVGVIGKQRGGVQPPQCRISSSSIGGLCEQPLPVSPTMGRRHIRTADKVFACPTCGKTFNNAKDCRRHAVIHTGIKPFKCPYCPHRANLKFNLTKHIQAKHKPVQFTTTN</sequence>
<dbReference type="Gene3D" id="3.30.160.60">
    <property type="entry name" value="Classic Zinc Finger"/>
    <property type="match status" value="2"/>
</dbReference>
<proteinExistence type="predicted"/>
<keyword evidence="2" id="KW-0479">Metal-binding</keyword>
<evidence type="ECO:0000313" key="10">
    <source>
        <dbReference type="Proteomes" id="UP000747542"/>
    </source>
</evidence>
<dbReference type="GO" id="GO:0000981">
    <property type="term" value="F:DNA-binding transcription factor activity, RNA polymerase II-specific"/>
    <property type="evidence" value="ECO:0007669"/>
    <property type="project" value="TreeGrafter"/>
</dbReference>
<name>A0A8J5K4G2_HOMAM</name>
<evidence type="ECO:0000256" key="1">
    <source>
        <dbReference type="ARBA" id="ARBA00004123"/>
    </source>
</evidence>
<evidence type="ECO:0000256" key="5">
    <source>
        <dbReference type="ARBA" id="ARBA00022833"/>
    </source>
</evidence>
<dbReference type="EMBL" id="JAHLQT010021643">
    <property type="protein sequence ID" value="KAG7167373.1"/>
    <property type="molecule type" value="Genomic_DNA"/>
</dbReference>
<evidence type="ECO:0000256" key="4">
    <source>
        <dbReference type="ARBA" id="ARBA00022771"/>
    </source>
</evidence>
<dbReference type="PANTHER" id="PTHR24394">
    <property type="entry name" value="ZINC FINGER PROTEIN"/>
    <property type="match status" value="1"/>
</dbReference>
<keyword evidence="3" id="KW-0677">Repeat</keyword>
<accession>A0A8J5K4G2</accession>
<keyword evidence="4 7" id="KW-0863">Zinc-finger</keyword>
<evidence type="ECO:0000256" key="2">
    <source>
        <dbReference type="ARBA" id="ARBA00022723"/>
    </source>
</evidence>
<gene>
    <name evidence="9" type="primary">Znf710-L</name>
    <name evidence="9" type="ORF">Hamer_G012821</name>
</gene>
<comment type="subcellular location">
    <subcellularLocation>
        <location evidence="1">Nucleus</location>
    </subcellularLocation>
</comment>
<dbReference type="Proteomes" id="UP000747542">
    <property type="component" value="Unassembled WGS sequence"/>
</dbReference>
<dbReference type="InterPro" id="IPR036236">
    <property type="entry name" value="Znf_C2H2_sf"/>
</dbReference>
<comment type="caution">
    <text evidence="9">The sequence shown here is derived from an EMBL/GenBank/DDBJ whole genome shotgun (WGS) entry which is preliminary data.</text>
</comment>